<keyword evidence="1" id="KW-1133">Transmembrane helix</keyword>
<gene>
    <name evidence="2" type="ORF">GA0061074_10240</name>
</gene>
<feature type="transmembrane region" description="Helical" evidence="1">
    <location>
        <begin position="57"/>
        <end position="82"/>
    </location>
</feature>
<keyword evidence="3" id="KW-1185">Reference proteome</keyword>
<feature type="transmembrane region" description="Helical" evidence="1">
    <location>
        <begin position="246"/>
        <end position="266"/>
    </location>
</feature>
<protein>
    <submittedName>
        <fullName evidence="2">Putative membrane protein</fullName>
    </submittedName>
</protein>
<feature type="transmembrane region" description="Helical" evidence="1">
    <location>
        <begin position="88"/>
        <end position="105"/>
    </location>
</feature>
<reference evidence="3" key="1">
    <citation type="submission" date="2016-08" db="EMBL/GenBank/DDBJ databases">
        <authorList>
            <person name="Varghese N."/>
            <person name="Submissions Spin"/>
        </authorList>
    </citation>
    <scope>NUCLEOTIDE SEQUENCE [LARGE SCALE GENOMIC DNA]</scope>
    <source>
        <strain evidence="3">R-53094</strain>
    </source>
</reference>
<dbReference type="AlphaFoldDB" id="A0A1C3ZJL8"/>
<evidence type="ECO:0000313" key="3">
    <source>
        <dbReference type="Proteomes" id="UP000199268"/>
    </source>
</evidence>
<dbReference type="Pfam" id="PF04018">
    <property type="entry name" value="VCA0040-like"/>
    <property type="match status" value="1"/>
</dbReference>
<feature type="transmembrane region" description="Helical" evidence="1">
    <location>
        <begin position="155"/>
        <end position="177"/>
    </location>
</feature>
<accession>A0A1C3ZJL8</accession>
<dbReference type="EMBL" id="FMAO01000002">
    <property type="protein sequence ID" value="SCB82410.1"/>
    <property type="molecule type" value="Genomic_DNA"/>
</dbReference>
<dbReference type="RefSeq" id="WP_092461506.1">
    <property type="nucleotide sequence ID" value="NZ_BJEE01000001.1"/>
</dbReference>
<dbReference type="STRING" id="1505725.GA0061074_10240"/>
<evidence type="ECO:0000256" key="1">
    <source>
        <dbReference type="SAM" id="Phobius"/>
    </source>
</evidence>
<dbReference type="PANTHER" id="PTHR37308">
    <property type="entry name" value="INTEGRAL MEMBRANE PROTEIN"/>
    <property type="match status" value="1"/>
</dbReference>
<feature type="transmembrane region" description="Helical" evidence="1">
    <location>
        <begin position="189"/>
        <end position="214"/>
    </location>
</feature>
<feature type="transmembrane region" description="Helical" evidence="1">
    <location>
        <begin position="220"/>
        <end position="239"/>
    </location>
</feature>
<feature type="transmembrane region" description="Helical" evidence="1">
    <location>
        <begin position="12"/>
        <end position="36"/>
    </location>
</feature>
<sequence>MQKRPGDTIFRAVKGALIGSGFILPGISGGALAAVFGLYERMILFMANPFKNFKSNFLFFLPVGIGALIGIFLLSFVISFMLGEVENVARWFFIGAILGTVPTLWQEAGKHGRSKFDLGIMVVTGVLMLLFLWFGQPLFSTMTPSTGAWLLSGGLIGLGLLVPGLSPSNFLIYLGLYKGMSDGIKTGDLSVLVPLIIGLLVIVLVFAKVMAYVFKVAYAKLFHAIFGIVMASTVMIVPLDYTGFTIWHYLFAIALLVLGTWLGWWMGRLEQTVKVTNSLE</sequence>
<proteinExistence type="predicted"/>
<dbReference type="PANTHER" id="PTHR37308:SF1">
    <property type="entry name" value="POLYPRENYL-PHOSPHATE TRANSPORTER"/>
    <property type="match status" value="1"/>
</dbReference>
<name>A0A1C3ZJL8_9LACO</name>
<evidence type="ECO:0000313" key="2">
    <source>
        <dbReference type="EMBL" id="SCB82410.1"/>
    </source>
</evidence>
<dbReference type="OrthoDB" id="9793746at2"/>
<organism evidence="2 3">
    <name type="scientific">Weissella bombi</name>
    <dbReference type="NCBI Taxonomy" id="1505725"/>
    <lineage>
        <taxon>Bacteria</taxon>
        <taxon>Bacillati</taxon>
        <taxon>Bacillota</taxon>
        <taxon>Bacilli</taxon>
        <taxon>Lactobacillales</taxon>
        <taxon>Lactobacillaceae</taxon>
        <taxon>Weissella</taxon>
    </lineage>
</organism>
<dbReference type="InterPro" id="IPR007163">
    <property type="entry name" value="VCA0040-like"/>
</dbReference>
<dbReference type="Proteomes" id="UP000199268">
    <property type="component" value="Unassembled WGS sequence"/>
</dbReference>
<keyword evidence="1" id="KW-0812">Transmembrane</keyword>
<keyword evidence="1" id="KW-0472">Membrane</keyword>
<feature type="transmembrane region" description="Helical" evidence="1">
    <location>
        <begin position="117"/>
        <end position="135"/>
    </location>
</feature>